<reference evidence="1" key="1">
    <citation type="submission" date="2020-10" db="EMBL/GenBank/DDBJ databases">
        <title>Unveiling of a novel bifunctional photoreceptor, Dualchrome1, isolated from a cosmopolitan green alga.</title>
        <authorList>
            <person name="Suzuki S."/>
            <person name="Kawachi M."/>
        </authorList>
    </citation>
    <scope>NUCLEOTIDE SEQUENCE</scope>
    <source>
        <strain evidence="1">NIES 2893</strain>
    </source>
</reference>
<dbReference type="InterPro" id="IPR036291">
    <property type="entry name" value="NAD(P)-bd_dom_sf"/>
</dbReference>
<evidence type="ECO:0000313" key="2">
    <source>
        <dbReference type="Proteomes" id="UP000660262"/>
    </source>
</evidence>
<evidence type="ECO:0000313" key="1">
    <source>
        <dbReference type="EMBL" id="GHP08789.1"/>
    </source>
</evidence>
<dbReference type="EMBL" id="BNJQ01000022">
    <property type="protein sequence ID" value="GHP08789.1"/>
    <property type="molecule type" value="Genomic_DNA"/>
</dbReference>
<dbReference type="SUPFAM" id="SSF51735">
    <property type="entry name" value="NAD(P)-binding Rossmann-fold domains"/>
    <property type="match status" value="1"/>
</dbReference>
<proteinExistence type="predicted"/>
<dbReference type="SUPFAM" id="SSF50129">
    <property type="entry name" value="GroES-like"/>
    <property type="match status" value="1"/>
</dbReference>
<dbReference type="Gene3D" id="3.40.50.720">
    <property type="entry name" value="NAD(P)-binding Rossmann-like Domain"/>
    <property type="match status" value="1"/>
</dbReference>
<accession>A0A830HV57</accession>
<evidence type="ECO:0008006" key="3">
    <source>
        <dbReference type="Google" id="ProtNLM"/>
    </source>
</evidence>
<dbReference type="OrthoDB" id="552819at2759"/>
<comment type="caution">
    <text evidence="1">The sequence shown here is derived from an EMBL/GenBank/DDBJ whole genome shotgun (WGS) entry which is preliminary data.</text>
</comment>
<dbReference type="Proteomes" id="UP000660262">
    <property type="component" value="Unassembled WGS sequence"/>
</dbReference>
<dbReference type="Gene3D" id="3.90.180.10">
    <property type="entry name" value="Medium-chain alcohol dehydrogenases, catalytic domain"/>
    <property type="match status" value="1"/>
</dbReference>
<keyword evidence="2" id="KW-1185">Reference proteome</keyword>
<protein>
    <recommendedName>
        <fullName evidence="3">Enoyl reductase (ER) domain-containing protein</fullName>
    </recommendedName>
</protein>
<dbReference type="InterPro" id="IPR011032">
    <property type="entry name" value="GroES-like_sf"/>
</dbReference>
<name>A0A830HV57_9CHLO</name>
<gene>
    <name evidence="1" type="ORF">PPROV_000752600</name>
</gene>
<sequence length="417" mass="42472">MQVSAAAYAATASSEQSATRVPAALGAYTIARRSQDTHAWVMARAVSSSDASAISNHWIVDREGGPFANLHQLDARVIGARPTAAGGSQVTQPITGATCLYEMRWTIAATAGLHESDALLASRGGSVLTTGSAPALAQPRKASGTPIATGVVGISHRLTSADCRVLSASVRMLELAQCASMLRVRRFELVTRGAHAPAAVSAAAGTARTWPGVALASAWGVLRTAAAELPQVQCGGVDVDASAGATAPTTTKADLGDAQGAAARAGALLRPRLLHAQAHETVRRFQLEPMPRGAFTGLKAHALDALGVSDRADSMALRVVAVGVNFRDVLNVLGMYPGDPGPPGADCAGVAVSVSPLAPRAFRAGESLLGLAPGCLGSHARTPVYAAARKPDVIAFSAAATTPTVFVTVDMALSRAT</sequence>
<dbReference type="AlphaFoldDB" id="A0A830HV57"/>
<organism evidence="1 2">
    <name type="scientific">Pycnococcus provasolii</name>
    <dbReference type="NCBI Taxonomy" id="41880"/>
    <lineage>
        <taxon>Eukaryota</taxon>
        <taxon>Viridiplantae</taxon>
        <taxon>Chlorophyta</taxon>
        <taxon>Pseudoscourfieldiophyceae</taxon>
        <taxon>Pseudoscourfieldiales</taxon>
        <taxon>Pycnococcaceae</taxon>
        <taxon>Pycnococcus</taxon>
    </lineage>
</organism>